<dbReference type="Proteomes" id="UP000297540">
    <property type="component" value="Unassembled WGS sequence"/>
</dbReference>
<dbReference type="OrthoDB" id="9768177at2"/>
<dbReference type="PROSITE" id="PS52016">
    <property type="entry name" value="TONB_DEPENDENT_REC_3"/>
    <property type="match status" value="1"/>
</dbReference>
<dbReference type="Pfam" id="PF13715">
    <property type="entry name" value="CarbopepD_reg_2"/>
    <property type="match status" value="1"/>
</dbReference>
<dbReference type="InterPro" id="IPR039426">
    <property type="entry name" value="TonB-dep_rcpt-like"/>
</dbReference>
<evidence type="ECO:0000256" key="4">
    <source>
        <dbReference type="ARBA" id="ARBA00022692"/>
    </source>
</evidence>
<feature type="signal peptide" evidence="10">
    <location>
        <begin position="1"/>
        <end position="31"/>
    </location>
</feature>
<feature type="domain" description="TonB-dependent receptor-like beta-barrel" evidence="11">
    <location>
        <begin position="490"/>
        <end position="1002"/>
    </location>
</feature>
<dbReference type="Gene3D" id="2.40.170.20">
    <property type="entry name" value="TonB-dependent receptor, beta-barrel domain"/>
    <property type="match status" value="1"/>
</dbReference>
<dbReference type="InterPro" id="IPR008969">
    <property type="entry name" value="CarboxyPept-like_regulatory"/>
</dbReference>
<sequence length="1045" mass="113958">MEIFIHAKSSRITLFFSLFALLNLSSFIASAQTPTTPIINSKLTGRVTDAVTTEPLPGAVVTIKGTTHAVAADADGRFSFVTGQKFPYTLIVTFTGFDKQELVVDGSPVEIKLKASLNQLNDVVVVGYGTQTRKSLIGSVSKISAQETKNTPVASFDAQLQGKAAGVQVNTLSGMPGEGVRIVVRGTASINASNDPLFVIDGIIANNNSLATIDLGGKKTSPLADINPADIESIEVLKDASAIAIYGSRASNGVVLVTTKRGEYGSDKPRFNLNTYNGFQWADKSRLWKLTTGPEHAMLVNEQWINSGIDNPALNQNFANRPFRPASEVINGVAGRGLPEEQQTYDKLSEEFRTAKVQNYDFNVTGGSAKIRYYIGTGYTDQQSILIPADFKRASVKLNFDIKLSKYLTFGSSNGVYHSIRQQVRDGAGQAAGHLLAALHSPTYLPIYNPDGTLARGSLYENVENLINTDITDISTNSTRYVGNQFLEVKLLTGLKFKTSVGLDYDLYKEGEYFNDQTITGGVTYPGGYKNSVITNYTIFQNEQTLSYTKDLGGHQSLNVLIGNSIQTTTLDATGATGYGFPNNSYKEISSAAVRTSSENKSKSTIASFFGRINYNISEKYYFEGSIRADGSSKFGANNRWGYFPAVGAAWRIKEESFLKDNKTISDLKFRASVGQAGNQNGLNDYAAQGLWSGAAQYPDNLTSGSKAGTAPAQLANPDLKWETTTTYNAGIDLGLFNNRVSIDLTAYYKYTKNALLNLPVPTSTGYSSTLANAGEISNKGIEIGINTTNIKVDKFEWTTNFNFSRNINKAEKLASPITFEAREYLRDVQGAPLLSFWLYKQLYVDPQTGNAVFQHADGTTGTTVTSADRMLLGTLYPKFYGGITNTFTYRDFDLSAFFSFQYGNSVFNFNKYILEGGGTRDASRSILASQLNRWTTPGQITNTPRVTSVGNNYNIEQNSRYLEDGSFIRLKNLVVGYTLPKALTNKFNIQRLRVYVQGTNLLLFTHYTGPDPESSGSGVANLQGIDTATPPQPVGVQFGVNLTF</sequence>
<evidence type="ECO:0000256" key="7">
    <source>
        <dbReference type="ARBA" id="ARBA00023237"/>
    </source>
</evidence>
<dbReference type="Pfam" id="PF00593">
    <property type="entry name" value="TonB_dep_Rec_b-barrel"/>
    <property type="match status" value="1"/>
</dbReference>
<dbReference type="Gene3D" id="2.60.40.1120">
    <property type="entry name" value="Carboxypeptidase-like, regulatory domain"/>
    <property type="match status" value="1"/>
</dbReference>
<comment type="caution">
    <text evidence="13">The sequence shown here is derived from an EMBL/GenBank/DDBJ whole genome shotgun (WGS) entry which is preliminary data.</text>
</comment>
<keyword evidence="4 8" id="KW-0812">Transmembrane</keyword>
<dbReference type="InterPro" id="IPR012910">
    <property type="entry name" value="Plug_dom"/>
</dbReference>
<organism evidence="13 14">
    <name type="scientific">Mucilaginibacter psychrotolerans</name>
    <dbReference type="NCBI Taxonomy" id="1524096"/>
    <lineage>
        <taxon>Bacteria</taxon>
        <taxon>Pseudomonadati</taxon>
        <taxon>Bacteroidota</taxon>
        <taxon>Sphingobacteriia</taxon>
        <taxon>Sphingobacteriales</taxon>
        <taxon>Sphingobacteriaceae</taxon>
        <taxon>Mucilaginibacter</taxon>
    </lineage>
</organism>
<dbReference type="InterPro" id="IPR037066">
    <property type="entry name" value="Plug_dom_sf"/>
</dbReference>
<evidence type="ECO:0000259" key="11">
    <source>
        <dbReference type="Pfam" id="PF00593"/>
    </source>
</evidence>
<evidence type="ECO:0000256" key="6">
    <source>
        <dbReference type="ARBA" id="ARBA00023136"/>
    </source>
</evidence>
<dbReference type="AlphaFoldDB" id="A0A4Y8SEA5"/>
<dbReference type="InterPro" id="IPR023997">
    <property type="entry name" value="TonB-dep_OMP_SusC/RagA_CS"/>
</dbReference>
<dbReference type="InterPro" id="IPR000531">
    <property type="entry name" value="Beta-barrel_TonB"/>
</dbReference>
<keyword evidence="2 8" id="KW-0813">Transport</keyword>
<keyword evidence="14" id="KW-1185">Reference proteome</keyword>
<evidence type="ECO:0000256" key="10">
    <source>
        <dbReference type="SAM" id="SignalP"/>
    </source>
</evidence>
<evidence type="ECO:0000313" key="13">
    <source>
        <dbReference type="EMBL" id="TFF36940.1"/>
    </source>
</evidence>
<dbReference type="InterPro" id="IPR036942">
    <property type="entry name" value="Beta-barrel_TonB_sf"/>
</dbReference>
<name>A0A4Y8SEA5_9SPHI</name>
<reference evidence="13 14" key="1">
    <citation type="journal article" date="2017" name="Int. J. Syst. Evol. Microbiol.">
        <title>Mucilaginibacterpsychrotolerans sp. nov., isolated from peatlands.</title>
        <authorList>
            <person name="Deng Y."/>
            <person name="Shen L."/>
            <person name="Xu B."/>
            <person name="Liu Y."/>
            <person name="Gu Z."/>
            <person name="Liu H."/>
            <person name="Zhou Y."/>
        </authorList>
    </citation>
    <scope>NUCLEOTIDE SEQUENCE [LARGE SCALE GENOMIC DNA]</scope>
    <source>
        <strain evidence="13 14">NH7-4</strain>
    </source>
</reference>
<evidence type="ECO:0000256" key="2">
    <source>
        <dbReference type="ARBA" id="ARBA00022448"/>
    </source>
</evidence>
<dbReference type="Gene3D" id="2.170.130.10">
    <property type="entry name" value="TonB-dependent receptor, plug domain"/>
    <property type="match status" value="1"/>
</dbReference>
<dbReference type="InterPro" id="IPR023996">
    <property type="entry name" value="TonB-dep_OMP_SusC/RagA"/>
</dbReference>
<dbReference type="GO" id="GO:0009279">
    <property type="term" value="C:cell outer membrane"/>
    <property type="evidence" value="ECO:0007669"/>
    <property type="project" value="UniProtKB-SubCell"/>
</dbReference>
<evidence type="ECO:0000256" key="5">
    <source>
        <dbReference type="ARBA" id="ARBA00023077"/>
    </source>
</evidence>
<comment type="subcellular location">
    <subcellularLocation>
        <location evidence="1 8">Cell outer membrane</location>
        <topology evidence="1 8">Multi-pass membrane protein</topology>
    </subcellularLocation>
</comment>
<dbReference type="SUPFAM" id="SSF56935">
    <property type="entry name" value="Porins"/>
    <property type="match status" value="1"/>
</dbReference>
<dbReference type="NCBIfam" id="TIGR04057">
    <property type="entry name" value="SusC_RagA_signa"/>
    <property type="match status" value="1"/>
</dbReference>
<protein>
    <submittedName>
        <fullName evidence="13">TonB-dependent receptor</fullName>
    </submittedName>
</protein>
<comment type="similarity">
    <text evidence="8 9">Belongs to the TonB-dependent receptor family.</text>
</comment>
<evidence type="ECO:0000256" key="9">
    <source>
        <dbReference type="RuleBase" id="RU003357"/>
    </source>
</evidence>
<evidence type="ECO:0000313" key="14">
    <source>
        <dbReference type="Proteomes" id="UP000297540"/>
    </source>
</evidence>
<evidence type="ECO:0000259" key="12">
    <source>
        <dbReference type="Pfam" id="PF07715"/>
    </source>
</evidence>
<keyword evidence="13" id="KW-0675">Receptor</keyword>
<dbReference type="Pfam" id="PF07715">
    <property type="entry name" value="Plug"/>
    <property type="match status" value="1"/>
</dbReference>
<keyword evidence="10" id="KW-0732">Signal</keyword>
<dbReference type="EMBL" id="SOZE01000013">
    <property type="protein sequence ID" value="TFF36940.1"/>
    <property type="molecule type" value="Genomic_DNA"/>
</dbReference>
<keyword evidence="6 8" id="KW-0472">Membrane</keyword>
<keyword evidence="5 9" id="KW-0798">TonB box</keyword>
<accession>A0A4Y8SEA5</accession>
<keyword evidence="7 8" id="KW-0998">Cell outer membrane</keyword>
<feature type="chain" id="PRO_5021419018" evidence="10">
    <location>
        <begin position="32"/>
        <end position="1045"/>
    </location>
</feature>
<evidence type="ECO:0000256" key="8">
    <source>
        <dbReference type="PROSITE-ProRule" id="PRU01360"/>
    </source>
</evidence>
<proteinExistence type="inferred from homology"/>
<dbReference type="NCBIfam" id="TIGR04056">
    <property type="entry name" value="OMP_RagA_SusC"/>
    <property type="match status" value="1"/>
</dbReference>
<dbReference type="RefSeq" id="WP_133231881.1">
    <property type="nucleotide sequence ID" value="NZ_SOZE01000013.1"/>
</dbReference>
<evidence type="ECO:0000256" key="1">
    <source>
        <dbReference type="ARBA" id="ARBA00004571"/>
    </source>
</evidence>
<dbReference type="SUPFAM" id="SSF49464">
    <property type="entry name" value="Carboxypeptidase regulatory domain-like"/>
    <property type="match status" value="1"/>
</dbReference>
<keyword evidence="3 8" id="KW-1134">Transmembrane beta strand</keyword>
<evidence type="ECO:0000256" key="3">
    <source>
        <dbReference type="ARBA" id="ARBA00022452"/>
    </source>
</evidence>
<feature type="domain" description="TonB-dependent receptor plug" evidence="12">
    <location>
        <begin position="134"/>
        <end position="254"/>
    </location>
</feature>
<gene>
    <name evidence="13" type="ORF">E2R66_14360</name>
</gene>